<name>A0A420KFA9_9BURK</name>
<dbReference type="InterPro" id="IPR045526">
    <property type="entry name" value="DUF6471"/>
</dbReference>
<feature type="domain" description="DUF6471" evidence="1">
    <location>
        <begin position="7"/>
        <end position="70"/>
    </location>
</feature>
<dbReference type="RefSeq" id="WP_094434773.1">
    <property type="nucleotide sequence ID" value="NZ_NKDB02000001.1"/>
</dbReference>
<comment type="caution">
    <text evidence="2">The sequence shown here is derived from an EMBL/GenBank/DDBJ whole genome shotgun (WGS) entry which is preliminary data.</text>
</comment>
<protein>
    <submittedName>
        <fullName evidence="2">XRE family transcriptional regulator</fullName>
    </submittedName>
</protein>
<accession>A0A420KFA9</accession>
<evidence type="ECO:0000313" key="2">
    <source>
        <dbReference type="EMBL" id="RKJ98600.1"/>
    </source>
</evidence>
<dbReference type="Pfam" id="PF20075">
    <property type="entry name" value="DUF6471"/>
    <property type="match status" value="1"/>
</dbReference>
<gene>
    <name evidence="2" type="ORF">CE154_002215</name>
</gene>
<evidence type="ECO:0000259" key="1">
    <source>
        <dbReference type="Pfam" id="PF20075"/>
    </source>
</evidence>
<proteinExistence type="predicted"/>
<dbReference type="AlphaFoldDB" id="A0A420KFA9"/>
<reference evidence="2 3" key="1">
    <citation type="submission" date="2018-09" db="EMBL/GenBank/DDBJ databases">
        <title>Genome comparison of Alicycliphilus sp. BQ1, a polyurethanolytic bacterium, with its closest phylogenetic relatives Alicycliphilus denitrificans BC and K601, unable to attack polyurethane.</title>
        <authorList>
            <person name="Loza-Tavera H."/>
            <person name="Lozano L."/>
            <person name="Cevallos M."/>
            <person name="Maya-Lucas O."/>
            <person name="Garcia-Mena J."/>
            <person name="Hernandez J."/>
        </authorList>
    </citation>
    <scope>NUCLEOTIDE SEQUENCE [LARGE SCALE GENOMIC DNA]</scope>
    <source>
        <strain evidence="2 3">BQ1</strain>
    </source>
</reference>
<dbReference type="Proteomes" id="UP000216225">
    <property type="component" value="Unassembled WGS sequence"/>
</dbReference>
<sequence>MNPRQFYEARAKSIVKEVRETKDISYKELARRLEATGVTVDVQVLINRINQGKFSFAFALQLLAVMGVEHLEIPQQQVPLKAPGAKKLAR</sequence>
<evidence type="ECO:0000313" key="3">
    <source>
        <dbReference type="Proteomes" id="UP000216225"/>
    </source>
</evidence>
<dbReference type="EMBL" id="NKDB02000001">
    <property type="protein sequence ID" value="RKJ98600.1"/>
    <property type="molecule type" value="Genomic_DNA"/>
</dbReference>
<organism evidence="2 3">
    <name type="scientific">Alicycliphilus denitrificans</name>
    <dbReference type="NCBI Taxonomy" id="179636"/>
    <lineage>
        <taxon>Bacteria</taxon>
        <taxon>Pseudomonadati</taxon>
        <taxon>Pseudomonadota</taxon>
        <taxon>Betaproteobacteria</taxon>
        <taxon>Burkholderiales</taxon>
        <taxon>Comamonadaceae</taxon>
        <taxon>Alicycliphilus</taxon>
    </lineage>
</organism>